<accession>I7JUV4</accession>
<proteinExistence type="predicted"/>
<reference evidence="1 2" key="1">
    <citation type="submission" date="2012-06" db="EMBL/GenBank/DDBJ databases">
        <title>Draft Genome Sequence of Lactobacillus hominis Strain CRBIP 24.179T, isolated from human intestine.</title>
        <authorList>
            <person name="Cousin S."/>
            <person name="Ma L."/>
            <person name="Bizet C."/>
            <person name="Loux V."/>
            <person name="Bouchier C."/>
            <person name="Clermont D."/>
            <person name="Creno S."/>
        </authorList>
    </citation>
    <scope>NUCLEOTIDE SEQUENCE [LARGE SCALE GENOMIC DNA]</scope>
    <source>
        <strain evidence="2">CRBIP 24.179T</strain>
    </source>
</reference>
<dbReference type="PATRIC" id="fig|1423758.3.peg.1063"/>
<evidence type="ECO:0000313" key="2">
    <source>
        <dbReference type="Proteomes" id="UP000009320"/>
    </source>
</evidence>
<name>I7JUV4_9LACO</name>
<dbReference type="EMBL" id="CAKE01000009">
    <property type="protein sequence ID" value="CCI81741.1"/>
    <property type="molecule type" value="Genomic_DNA"/>
</dbReference>
<dbReference type="GeneID" id="82846980"/>
<organism evidence="1 2">
    <name type="scientific">Lactobacillus hominis DSM 23910 = CRBIP 24.179</name>
    <dbReference type="NCBI Taxonomy" id="1423758"/>
    <lineage>
        <taxon>Bacteria</taxon>
        <taxon>Bacillati</taxon>
        <taxon>Bacillota</taxon>
        <taxon>Bacilli</taxon>
        <taxon>Lactobacillales</taxon>
        <taxon>Lactobacillaceae</taxon>
        <taxon>Lactobacillus</taxon>
    </lineage>
</organism>
<keyword evidence="2" id="KW-1185">Reference proteome</keyword>
<dbReference type="RefSeq" id="WP_008470613.1">
    <property type="nucleotide sequence ID" value="NZ_AYZP01000002.1"/>
</dbReference>
<comment type="caution">
    <text evidence="1">The sequence shown here is derived from an EMBL/GenBank/DDBJ whole genome shotgun (WGS) entry which is preliminary data.</text>
</comment>
<dbReference type="Proteomes" id="UP000009320">
    <property type="component" value="Unassembled WGS sequence"/>
</dbReference>
<sequence length="100" mass="11338">MEMKNIRSLHIAGVKFSRISNIKAKLKNPATLYYEPDTNSGGSNTANYNQAYYDLFEAEPFDNKHGSIFYPVIVETPYGNGIGRWVYWIETKNVLEIVGG</sequence>
<dbReference type="AlphaFoldDB" id="I7JUV4"/>
<gene>
    <name evidence="1" type="ORF">BN55_00100</name>
</gene>
<dbReference type="STRING" id="1423758.FC41_GL001053"/>
<protein>
    <submittedName>
        <fullName evidence="1">Uncharacterized protein</fullName>
    </submittedName>
</protein>
<evidence type="ECO:0000313" key="1">
    <source>
        <dbReference type="EMBL" id="CCI81741.1"/>
    </source>
</evidence>